<comment type="caution">
    <text evidence="4">The sequence shown here is derived from an EMBL/GenBank/DDBJ whole genome shotgun (WGS) entry which is preliminary data.</text>
</comment>
<keyword evidence="1 4" id="KW-0808">Transferase</keyword>
<name>A0A1X2GW97_9FUNG</name>
<dbReference type="SUPFAM" id="SSF55729">
    <property type="entry name" value="Acyl-CoA N-acyltransferases (Nat)"/>
    <property type="match status" value="1"/>
</dbReference>
<evidence type="ECO:0000256" key="2">
    <source>
        <dbReference type="ARBA" id="ARBA00023315"/>
    </source>
</evidence>
<dbReference type="Gene3D" id="3.40.630.30">
    <property type="match status" value="1"/>
</dbReference>
<protein>
    <submittedName>
        <fullName evidence="4">Acyl-CoA N-acyltransferase</fullName>
    </submittedName>
</protein>
<dbReference type="PANTHER" id="PTHR43072">
    <property type="entry name" value="N-ACETYLTRANSFERASE"/>
    <property type="match status" value="1"/>
</dbReference>
<reference evidence="4 5" key="1">
    <citation type="submission" date="2016-07" db="EMBL/GenBank/DDBJ databases">
        <title>Pervasive Adenine N6-methylation of Active Genes in Fungi.</title>
        <authorList>
            <consortium name="DOE Joint Genome Institute"/>
            <person name="Mondo S.J."/>
            <person name="Dannebaum R.O."/>
            <person name="Kuo R.C."/>
            <person name="Labutti K."/>
            <person name="Haridas S."/>
            <person name="Kuo A."/>
            <person name="Salamov A."/>
            <person name="Ahrendt S.R."/>
            <person name="Lipzen A."/>
            <person name="Sullivan W."/>
            <person name="Andreopoulos W.B."/>
            <person name="Clum A."/>
            <person name="Lindquist E."/>
            <person name="Daum C."/>
            <person name="Ramamoorthy G.K."/>
            <person name="Gryganskyi A."/>
            <person name="Culley D."/>
            <person name="Magnuson J.K."/>
            <person name="James T.Y."/>
            <person name="O'Malley M.A."/>
            <person name="Stajich J.E."/>
            <person name="Spatafora J.W."/>
            <person name="Visel A."/>
            <person name="Grigoriev I.V."/>
        </authorList>
    </citation>
    <scope>NUCLEOTIDE SEQUENCE [LARGE SCALE GENOMIC DNA]</scope>
    <source>
        <strain evidence="4 5">NRRL 3301</strain>
    </source>
</reference>
<dbReference type="OrthoDB" id="2129362at2759"/>
<proteinExistence type="predicted"/>
<gene>
    <name evidence="4" type="ORF">DM01DRAFT_1076248</name>
</gene>
<sequence length="199" mass="22504">MAVIKASPLESYDLVEATEADLPAILEIYNERVRNSTSLLVYDPVPLDNRKTWLLDAQAKGYPVIVAKDKNTKETVAYASLGQYRPHNAYILAAEVSVYVDQNHHRRGLGRLLLEELIRIGQQMKLRSLIASITSENAPSIQLFEKYQFTMAGTFHDVGYKFGRFVDVTFLERLLDVEVKFDGAAAFVPFPWGNYKCLA</sequence>
<evidence type="ECO:0000313" key="5">
    <source>
        <dbReference type="Proteomes" id="UP000242146"/>
    </source>
</evidence>
<dbReference type="InterPro" id="IPR016181">
    <property type="entry name" value="Acyl_CoA_acyltransferase"/>
</dbReference>
<dbReference type="InterPro" id="IPR000182">
    <property type="entry name" value="GNAT_dom"/>
</dbReference>
<keyword evidence="2 4" id="KW-0012">Acyltransferase</keyword>
<organism evidence="4 5">
    <name type="scientific">Hesseltinella vesiculosa</name>
    <dbReference type="NCBI Taxonomy" id="101127"/>
    <lineage>
        <taxon>Eukaryota</taxon>
        <taxon>Fungi</taxon>
        <taxon>Fungi incertae sedis</taxon>
        <taxon>Mucoromycota</taxon>
        <taxon>Mucoromycotina</taxon>
        <taxon>Mucoromycetes</taxon>
        <taxon>Mucorales</taxon>
        <taxon>Cunninghamellaceae</taxon>
        <taxon>Hesseltinella</taxon>
    </lineage>
</organism>
<dbReference type="Proteomes" id="UP000242146">
    <property type="component" value="Unassembled WGS sequence"/>
</dbReference>
<feature type="domain" description="N-acetyltransferase" evidence="3">
    <location>
        <begin position="12"/>
        <end position="176"/>
    </location>
</feature>
<dbReference type="PROSITE" id="PS51186">
    <property type="entry name" value="GNAT"/>
    <property type="match status" value="1"/>
</dbReference>
<evidence type="ECO:0000256" key="1">
    <source>
        <dbReference type="ARBA" id="ARBA00022679"/>
    </source>
</evidence>
<evidence type="ECO:0000313" key="4">
    <source>
        <dbReference type="EMBL" id="ORX62302.1"/>
    </source>
</evidence>
<dbReference type="EMBL" id="MCGT01000002">
    <property type="protein sequence ID" value="ORX62302.1"/>
    <property type="molecule type" value="Genomic_DNA"/>
</dbReference>
<dbReference type="STRING" id="101127.A0A1X2GW97"/>
<keyword evidence="5" id="KW-1185">Reference proteome</keyword>
<dbReference type="PANTHER" id="PTHR43072:SF23">
    <property type="entry name" value="UPF0039 PROTEIN C11D3.02C"/>
    <property type="match status" value="1"/>
</dbReference>
<dbReference type="AlphaFoldDB" id="A0A1X2GW97"/>
<accession>A0A1X2GW97</accession>
<evidence type="ECO:0000259" key="3">
    <source>
        <dbReference type="PROSITE" id="PS51186"/>
    </source>
</evidence>
<dbReference type="Pfam" id="PF13420">
    <property type="entry name" value="Acetyltransf_4"/>
    <property type="match status" value="1"/>
</dbReference>
<dbReference type="GO" id="GO:0016747">
    <property type="term" value="F:acyltransferase activity, transferring groups other than amino-acyl groups"/>
    <property type="evidence" value="ECO:0007669"/>
    <property type="project" value="InterPro"/>
</dbReference>